<dbReference type="PROSITE" id="PS50995">
    <property type="entry name" value="HTH_MARR_2"/>
    <property type="match status" value="1"/>
</dbReference>
<dbReference type="EMBL" id="QWFX01000013">
    <property type="protein sequence ID" value="RIJ27844.1"/>
    <property type="molecule type" value="Genomic_DNA"/>
</dbReference>
<dbReference type="Pfam" id="PF01047">
    <property type="entry name" value="MarR"/>
    <property type="match status" value="1"/>
</dbReference>
<dbReference type="SMART" id="SM00347">
    <property type="entry name" value="HTH_MARR"/>
    <property type="match status" value="1"/>
</dbReference>
<comment type="caution">
    <text evidence="5">The sequence shown here is derived from an EMBL/GenBank/DDBJ whole genome shotgun (WGS) entry which is preliminary data.</text>
</comment>
<dbReference type="Proteomes" id="UP000266385">
    <property type="component" value="Unassembled WGS sequence"/>
</dbReference>
<evidence type="ECO:0000256" key="1">
    <source>
        <dbReference type="ARBA" id="ARBA00023015"/>
    </source>
</evidence>
<feature type="domain" description="HTH marR-type" evidence="4">
    <location>
        <begin position="5"/>
        <end position="137"/>
    </location>
</feature>
<accession>A0A399RB31</accession>
<evidence type="ECO:0000313" key="5">
    <source>
        <dbReference type="EMBL" id="RIJ27844.1"/>
    </source>
</evidence>
<dbReference type="AlphaFoldDB" id="A0A399RB31"/>
<keyword evidence="3" id="KW-0804">Transcription</keyword>
<gene>
    <name evidence="5" type="ORF">D1223_10485</name>
</gene>
<protein>
    <submittedName>
        <fullName evidence="5">MarR family transcriptional regulator</fullName>
    </submittedName>
</protein>
<keyword evidence="2" id="KW-0238">DNA-binding</keyword>
<dbReference type="Gene3D" id="1.10.10.10">
    <property type="entry name" value="Winged helix-like DNA-binding domain superfamily/Winged helix DNA-binding domain"/>
    <property type="match status" value="1"/>
</dbReference>
<evidence type="ECO:0000256" key="2">
    <source>
        <dbReference type="ARBA" id="ARBA00023125"/>
    </source>
</evidence>
<evidence type="ECO:0000256" key="3">
    <source>
        <dbReference type="ARBA" id="ARBA00023163"/>
    </source>
</evidence>
<evidence type="ECO:0000259" key="4">
    <source>
        <dbReference type="PROSITE" id="PS50995"/>
    </source>
</evidence>
<dbReference type="SUPFAM" id="SSF46785">
    <property type="entry name" value="Winged helix' DNA-binding domain"/>
    <property type="match status" value="1"/>
</dbReference>
<dbReference type="PRINTS" id="PR00598">
    <property type="entry name" value="HTHMARR"/>
</dbReference>
<name>A0A399RB31_9PROT</name>
<keyword evidence="1" id="KW-0805">Transcription regulation</keyword>
<reference evidence="5 6" key="1">
    <citation type="submission" date="2018-08" db="EMBL/GenBank/DDBJ databases">
        <title>Henriciella mobilis sp. nov., isolated from seawater.</title>
        <authorList>
            <person name="Cheng H."/>
            <person name="Wu Y.-H."/>
            <person name="Xu X.-W."/>
            <person name="Guo L.-L."/>
        </authorList>
    </citation>
    <scope>NUCLEOTIDE SEQUENCE [LARGE SCALE GENOMIC DNA]</scope>
    <source>
        <strain evidence="5 6">JN25</strain>
    </source>
</reference>
<sequence length="163" mass="18094">MDQKTTDALISLRRIQRRTELYARSLAQSADLSVSQLKVMQLLASHDAATPSELVRMTALSNASITSLIDKLEARGMVGRRKDPADRRKVVLALTETGRDVLKTAPNTLQDHFELLFSNLPEWERSMVVSALERVADIVDSRSEVTDSEPILDVGAFDRAGED</sequence>
<keyword evidence="6" id="KW-1185">Reference proteome</keyword>
<dbReference type="RefSeq" id="WP_119376383.1">
    <property type="nucleotide sequence ID" value="NZ_QWFX01000013.1"/>
</dbReference>
<proteinExistence type="predicted"/>
<dbReference type="PANTHER" id="PTHR42756:SF1">
    <property type="entry name" value="TRANSCRIPTIONAL REPRESSOR OF EMRAB OPERON"/>
    <property type="match status" value="1"/>
</dbReference>
<dbReference type="InterPro" id="IPR036390">
    <property type="entry name" value="WH_DNA-bd_sf"/>
</dbReference>
<dbReference type="OrthoDB" id="8447118at2"/>
<dbReference type="GO" id="GO:0003700">
    <property type="term" value="F:DNA-binding transcription factor activity"/>
    <property type="evidence" value="ECO:0007669"/>
    <property type="project" value="InterPro"/>
</dbReference>
<evidence type="ECO:0000313" key="6">
    <source>
        <dbReference type="Proteomes" id="UP000266385"/>
    </source>
</evidence>
<dbReference type="InterPro" id="IPR000835">
    <property type="entry name" value="HTH_MarR-typ"/>
</dbReference>
<dbReference type="InterPro" id="IPR036388">
    <property type="entry name" value="WH-like_DNA-bd_sf"/>
</dbReference>
<organism evidence="5 6">
    <name type="scientific">Henriciella mobilis</name>
    <dbReference type="NCBI Taxonomy" id="2305467"/>
    <lineage>
        <taxon>Bacteria</taxon>
        <taxon>Pseudomonadati</taxon>
        <taxon>Pseudomonadota</taxon>
        <taxon>Alphaproteobacteria</taxon>
        <taxon>Hyphomonadales</taxon>
        <taxon>Hyphomonadaceae</taxon>
        <taxon>Henriciella</taxon>
    </lineage>
</organism>
<dbReference type="PANTHER" id="PTHR42756">
    <property type="entry name" value="TRANSCRIPTIONAL REGULATOR, MARR"/>
    <property type="match status" value="1"/>
</dbReference>
<dbReference type="GO" id="GO:0003677">
    <property type="term" value="F:DNA binding"/>
    <property type="evidence" value="ECO:0007669"/>
    <property type="project" value="UniProtKB-KW"/>
</dbReference>